<dbReference type="PANTHER" id="PTHR46091">
    <property type="entry name" value="BLR7054 PROTEIN"/>
    <property type="match status" value="1"/>
</dbReference>
<keyword evidence="2" id="KW-0285">Flavoprotein</keyword>
<dbReference type="Proteomes" id="UP001230188">
    <property type="component" value="Unassembled WGS sequence"/>
</dbReference>
<dbReference type="InterPro" id="IPR036188">
    <property type="entry name" value="FAD/NAD-bd_sf"/>
</dbReference>
<comment type="caution">
    <text evidence="8">The sequence shown here is derived from an EMBL/GenBank/DDBJ whole genome shotgun (WGS) entry which is preliminary data.</text>
</comment>
<dbReference type="InterPro" id="IPR052206">
    <property type="entry name" value="Retinol_saturase"/>
</dbReference>
<dbReference type="PRINTS" id="PR00419">
    <property type="entry name" value="ADXRDTASE"/>
</dbReference>
<evidence type="ECO:0000256" key="2">
    <source>
        <dbReference type="ARBA" id="ARBA00022630"/>
    </source>
</evidence>
<dbReference type="EMBL" id="JAQMWT010000379">
    <property type="protein sequence ID" value="KAJ8602486.1"/>
    <property type="molecule type" value="Genomic_DNA"/>
</dbReference>
<evidence type="ECO:0000256" key="3">
    <source>
        <dbReference type="ARBA" id="ARBA00022729"/>
    </source>
</evidence>
<name>A0AAD7UEG7_9STRA</name>
<evidence type="ECO:0000313" key="8">
    <source>
        <dbReference type="EMBL" id="KAJ8602486.1"/>
    </source>
</evidence>
<dbReference type="SUPFAM" id="SSF51905">
    <property type="entry name" value="FAD/NAD(P)-binding domain"/>
    <property type="match status" value="1"/>
</dbReference>
<dbReference type="GO" id="GO:0016491">
    <property type="term" value="F:oxidoreductase activity"/>
    <property type="evidence" value="ECO:0007669"/>
    <property type="project" value="InterPro"/>
</dbReference>
<sequence length="593" mass="64874">MGDEEVVQGFSAKNVRAFGRVDVAIIGSGIAGLSCAIMLARGGWRVIVLEQHDRVGGTMHAFTLGDGKRSWEFDAGVHYVGASLVRSSLFRRLVRNRVSWCRMSDDFDCATLGTTTANQPSPRKKPAWTWRMSSSRKTVIARLRERFPRHGANVEAYLRACARCSFWSGVVAVALKVLPMDVARAVEPWVAAFFAFVARIPHRRATVSQVLAACGLDPESEDSEIREVAGVLAYSWPDVGVPPSQMPFVVGARKATSLADGAYFPKGSGAAIALALAEAAVATRRCAIFVRAPVDRIETRSGAVVGVVSRGVVVETPKVVSAAGIYNTLVRMLPDVTTKCGAHAEYAAVADRVRDGSLPLSSTWVSLFVGLDDDDDRRRAALPKHNLFCFPTWDHDRNVASSKRAGLNGEFAACFITSSSAKEDRADKPSSLVVLALVEWDWFVEFTTRDDDGKSTIRRDSKTAFDALKTNLTTRLLNLLYDKIPDLEGRVVYTSLATPLCVNKFLGTNRGEFNGLAHTVDRFDLPTQRLLRPKLAFLDGLYLTGHDVTQQGLPAALNSAVLTCFTLSPLSWLRVAPFVLWDFCRAAYASFYL</sequence>
<keyword evidence="9" id="KW-1185">Reference proteome</keyword>
<gene>
    <name evidence="8" type="ORF">CTAYLR_001220</name>
</gene>
<dbReference type="AlphaFoldDB" id="A0AAD7UEG7"/>
<keyword evidence="3" id="KW-0732">Signal</keyword>
<evidence type="ECO:0000259" key="7">
    <source>
        <dbReference type="Pfam" id="PF01593"/>
    </source>
</evidence>
<keyword evidence="6" id="KW-0520">NAD</keyword>
<reference evidence="8" key="1">
    <citation type="submission" date="2023-01" db="EMBL/GenBank/DDBJ databases">
        <title>Metagenome sequencing of chrysophaentin producing Chrysophaeum taylorii.</title>
        <authorList>
            <person name="Davison J."/>
            <person name="Bewley C."/>
        </authorList>
    </citation>
    <scope>NUCLEOTIDE SEQUENCE</scope>
    <source>
        <strain evidence="8">NIES-1699</strain>
    </source>
</reference>
<evidence type="ECO:0000256" key="4">
    <source>
        <dbReference type="ARBA" id="ARBA00022827"/>
    </source>
</evidence>
<evidence type="ECO:0000256" key="5">
    <source>
        <dbReference type="ARBA" id="ARBA00022857"/>
    </source>
</evidence>
<dbReference type="Gene3D" id="3.50.50.60">
    <property type="entry name" value="FAD/NAD(P)-binding domain"/>
    <property type="match status" value="2"/>
</dbReference>
<dbReference type="PANTHER" id="PTHR46091:SF3">
    <property type="entry name" value="AMINE OXIDASE DOMAIN-CONTAINING PROTEIN"/>
    <property type="match status" value="1"/>
</dbReference>
<organism evidence="8 9">
    <name type="scientific">Chrysophaeum taylorii</name>
    <dbReference type="NCBI Taxonomy" id="2483200"/>
    <lineage>
        <taxon>Eukaryota</taxon>
        <taxon>Sar</taxon>
        <taxon>Stramenopiles</taxon>
        <taxon>Ochrophyta</taxon>
        <taxon>Pelagophyceae</taxon>
        <taxon>Pelagomonadales</taxon>
        <taxon>Pelagomonadaceae</taxon>
        <taxon>Chrysophaeum</taxon>
    </lineage>
</organism>
<feature type="domain" description="Amine oxidase" evidence="7">
    <location>
        <begin position="30"/>
        <end position="327"/>
    </location>
</feature>
<evidence type="ECO:0000256" key="6">
    <source>
        <dbReference type="ARBA" id="ARBA00023027"/>
    </source>
</evidence>
<dbReference type="Pfam" id="PF01593">
    <property type="entry name" value="Amino_oxidase"/>
    <property type="match status" value="1"/>
</dbReference>
<keyword evidence="5" id="KW-0521">NADP</keyword>
<evidence type="ECO:0000313" key="9">
    <source>
        <dbReference type="Proteomes" id="UP001230188"/>
    </source>
</evidence>
<dbReference type="InterPro" id="IPR002937">
    <property type="entry name" value="Amino_oxidase"/>
</dbReference>
<evidence type="ECO:0000256" key="1">
    <source>
        <dbReference type="ARBA" id="ARBA00005855"/>
    </source>
</evidence>
<proteinExistence type="inferred from homology"/>
<keyword evidence="4" id="KW-0274">FAD</keyword>
<accession>A0AAD7UEG7</accession>
<comment type="similarity">
    <text evidence="1">Belongs to the carotenoid/retinoid oxidoreductase family. CrtISO subfamily.</text>
</comment>
<protein>
    <recommendedName>
        <fullName evidence="7">Amine oxidase domain-containing protein</fullName>
    </recommendedName>
</protein>